<dbReference type="InterPro" id="IPR029058">
    <property type="entry name" value="AB_hydrolase_fold"/>
</dbReference>
<feature type="domain" description="Thioesterase" evidence="1">
    <location>
        <begin position="93"/>
        <end position="359"/>
    </location>
</feature>
<sequence length="396" mass="44621">MDSKSILLALQTGEINYSEAKILLLKIMGNTPQATPVSAPGGHRMDSTYAAAIAGPLTQQLALLEERPAGYFDRQEATYPELFHMNSVTTGTPVFWLHGGGGGIQPYIMIAQMSQRPFFGIQARGWMKENVKPIRGVKAMAAYYVEILKAVQPHGPYDLGGYSLAGCLAYEMTGLLQRAGEVVNSIVMIDSLSPAGLKLYQPDQKDYLLEIINILLLNTVMATPEKYYQVMIRREEVDVHVSDEAFLSQLILLAKLRGLKKDTARIEKEVWMTMEVQKAYEVSSYQLEDLPDPTGLTCYYFRNRNGLFYGDMEPYLCMAPPVVSLDHINYWEEWEQQLPDFHVIDVNAANHMIMLAEQEVHLSIIDFCAALYAKGGMTIDFLRSFKRITKNRHGSR</sequence>
<proteinExistence type="predicted"/>
<evidence type="ECO:0000259" key="1">
    <source>
        <dbReference type="Pfam" id="PF00975"/>
    </source>
</evidence>
<evidence type="ECO:0000313" key="3">
    <source>
        <dbReference type="Proteomes" id="UP001207742"/>
    </source>
</evidence>
<dbReference type="RefSeq" id="WP_264731557.1">
    <property type="nucleotide sequence ID" value="NZ_JAPDNR010000001.1"/>
</dbReference>
<reference evidence="2 3" key="1">
    <citation type="submission" date="2022-10" db="EMBL/GenBank/DDBJ databases">
        <title>Chitinophaga nivalis PC15 sp. nov., isolated from Pyeongchang county, South Korea.</title>
        <authorList>
            <person name="Trinh H.N."/>
        </authorList>
    </citation>
    <scope>NUCLEOTIDE SEQUENCE [LARGE SCALE GENOMIC DNA]</scope>
    <source>
        <strain evidence="2 3">PC14</strain>
    </source>
</reference>
<organism evidence="2 3">
    <name type="scientific">Chitinophaga nivalis</name>
    <dbReference type="NCBI Taxonomy" id="2991709"/>
    <lineage>
        <taxon>Bacteria</taxon>
        <taxon>Pseudomonadati</taxon>
        <taxon>Bacteroidota</taxon>
        <taxon>Chitinophagia</taxon>
        <taxon>Chitinophagales</taxon>
        <taxon>Chitinophagaceae</taxon>
        <taxon>Chitinophaga</taxon>
    </lineage>
</organism>
<name>A0ABT3IMY6_9BACT</name>
<evidence type="ECO:0000313" key="2">
    <source>
        <dbReference type="EMBL" id="MCW3485312.1"/>
    </source>
</evidence>
<gene>
    <name evidence="2" type="ORF">OL497_15485</name>
</gene>
<dbReference type="EMBL" id="JAPDNS010000001">
    <property type="protein sequence ID" value="MCW3485312.1"/>
    <property type="molecule type" value="Genomic_DNA"/>
</dbReference>
<accession>A0ABT3IMY6</accession>
<dbReference type="Pfam" id="PF00975">
    <property type="entry name" value="Thioesterase"/>
    <property type="match status" value="1"/>
</dbReference>
<protein>
    <submittedName>
        <fullName evidence="2">Thioesterase domain-containing protein</fullName>
    </submittedName>
</protein>
<dbReference type="InterPro" id="IPR001031">
    <property type="entry name" value="Thioesterase"/>
</dbReference>
<comment type="caution">
    <text evidence="2">The sequence shown here is derived from an EMBL/GenBank/DDBJ whole genome shotgun (WGS) entry which is preliminary data.</text>
</comment>
<keyword evidence="3" id="KW-1185">Reference proteome</keyword>
<dbReference type="Gene3D" id="3.40.50.1820">
    <property type="entry name" value="alpha/beta hydrolase"/>
    <property type="match status" value="1"/>
</dbReference>
<dbReference type="SUPFAM" id="SSF53474">
    <property type="entry name" value="alpha/beta-Hydrolases"/>
    <property type="match status" value="1"/>
</dbReference>
<dbReference type="Proteomes" id="UP001207742">
    <property type="component" value="Unassembled WGS sequence"/>
</dbReference>